<evidence type="ECO:0000313" key="2">
    <source>
        <dbReference type="EMBL" id="MBQ0932355.1"/>
    </source>
</evidence>
<feature type="signal peptide" evidence="1">
    <location>
        <begin position="1"/>
        <end position="22"/>
    </location>
</feature>
<gene>
    <name evidence="2" type="ORF">KAK03_17895</name>
</gene>
<proteinExistence type="predicted"/>
<dbReference type="Proteomes" id="UP000676246">
    <property type="component" value="Unassembled WGS sequence"/>
</dbReference>
<dbReference type="EMBL" id="JAGQDD010000015">
    <property type="protein sequence ID" value="MBQ0932355.1"/>
    <property type="molecule type" value="Genomic_DNA"/>
</dbReference>
<keyword evidence="3" id="KW-1185">Reference proteome</keyword>
<feature type="chain" id="PRO_5037004787" evidence="1">
    <location>
        <begin position="23"/>
        <end position="132"/>
    </location>
</feature>
<comment type="caution">
    <text evidence="2">The sequence shown here is derived from an EMBL/GenBank/DDBJ whole genome shotgun (WGS) entry which is preliminary data.</text>
</comment>
<organism evidence="2 3">
    <name type="scientific">Ideonella alba</name>
    <dbReference type="NCBI Taxonomy" id="2824118"/>
    <lineage>
        <taxon>Bacteria</taxon>
        <taxon>Pseudomonadati</taxon>
        <taxon>Pseudomonadota</taxon>
        <taxon>Betaproteobacteria</taxon>
        <taxon>Burkholderiales</taxon>
        <taxon>Sphaerotilaceae</taxon>
        <taxon>Ideonella</taxon>
    </lineage>
</organism>
<reference evidence="2 3" key="1">
    <citation type="submission" date="2021-04" db="EMBL/GenBank/DDBJ databases">
        <title>The genome sequence of Ideonella sp. 3Y2.</title>
        <authorList>
            <person name="Liu Y."/>
        </authorList>
    </citation>
    <scope>NUCLEOTIDE SEQUENCE [LARGE SCALE GENOMIC DNA]</scope>
    <source>
        <strain evidence="2 3">3Y2</strain>
    </source>
</reference>
<sequence length="132" mass="13986">MHSCTRLFATAFFALTTIAVQAQTDTCQALAGRTQCLTLNFSNGWSSVSYTATFGPNGAFTLADGSDTTGGRYTCYGAGMTDVRFPLFGVEPMCLYGLAGKNGKTIKGYGKQLDLLYMVTFSTQPGACPANL</sequence>
<keyword evidence="1" id="KW-0732">Signal</keyword>
<protein>
    <submittedName>
        <fullName evidence="2">Uncharacterized protein</fullName>
    </submittedName>
</protein>
<evidence type="ECO:0000256" key="1">
    <source>
        <dbReference type="SAM" id="SignalP"/>
    </source>
</evidence>
<dbReference type="AlphaFoldDB" id="A0A941BCW2"/>
<accession>A0A941BCW2</accession>
<evidence type="ECO:0000313" key="3">
    <source>
        <dbReference type="Proteomes" id="UP000676246"/>
    </source>
</evidence>
<dbReference type="RefSeq" id="WP_210855881.1">
    <property type="nucleotide sequence ID" value="NZ_JAGQDD010000015.1"/>
</dbReference>
<name>A0A941BCW2_9BURK</name>